<keyword evidence="3" id="KW-1185">Reference proteome</keyword>
<dbReference type="Pfam" id="PF16261">
    <property type="entry name" value="DUF4915"/>
    <property type="match status" value="1"/>
</dbReference>
<dbReference type="Proteomes" id="UP000318995">
    <property type="component" value="Unassembled WGS sequence"/>
</dbReference>
<evidence type="ECO:0000313" key="3">
    <source>
        <dbReference type="Proteomes" id="UP000318995"/>
    </source>
</evidence>
<dbReference type="OrthoDB" id="238183at2"/>
<sequence>MTDNVSQPVGDVASEPLRSVHTTSFPVLLKQLGASILVTTYQAGKLVVLREDAGVLNTHFRNLNKPMGLALDGGKLAVGCSIDIWEFHNVPAVCKKLDESEDYPSTQAKHDACFLPRRSHCTGDIQIHEMAFVGGPEEPGELVFVNTAFSCLTKRSEENSFEPIWRPKFIKQMAPGDNCHLNGLATRDGRVKYVTALGTTNEPGGWRENKRDGGLLIDIDSHEIIARGLSMPHSPRWYNGQLWLLESGDGTIGKVDPATGKYEPIAQFPGFTRGLSFLGPLAFLGLSQVRESAIFSGIPLVERLKKADERTCGVWVLNIETGETLGFCRFEEGVQEIFAVEVLPGVRFPDLVNHDAELVGRSYVLGDAALADVPEDLRA</sequence>
<organism evidence="2 3">
    <name type="scientific">Botrimarina hoheduenensis</name>
    <dbReference type="NCBI Taxonomy" id="2528000"/>
    <lineage>
        <taxon>Bacteria</taxon>
        <taxon>Pseudomonadati</taxon>
        <taxon>Planctomycetota</taxon>
        <taxon>Planctomycetia</taxon>
        <taxon>Pirellulales</taxon>
        <taxon>Lacipirellulaceae</taxon>
        <taxon>Botrimarina</taxon>
    </lineage>
</organism>
<evidence type="ECO:0000313" key="2">
    <source>
        <dbReference type="EMBL" id="TWT47601.1"/>
    </source>
</evidence>
<gene>
    <name evidence="2" type="ORF">Pla111_12160</name>
</gene>
<dbReference type="InterPro" id="IPR017481">
    <property type="entry name" value="CHP03032"/>
</dbReference>
<accession>A0A5C5WC12</accession>
<dbReference type="NCBIfam" id="TIGR03032">
    <property type="entry name" value="TIGR03032 family protein"/>
    <property type="match status" value="1"/>
</dbReference>
<reference evidence="2 3" key="1">
    <citation type="submission" date="2019-02" db="EMBL/GenBank/DDBJ databases">
        <title>Deep-cultivation of Planctomycetes and their phenomic and genomic characterization uncovers novel biology.</title>
        <authorList>
            <person name="Wiegand S."/>
            <person name="Jogler M."/>
            <person name="Boedeker C."/>
            <person name="Pinto D."/>
            <person name="Vollmers J."/>
            <person name="Rivas-Marin E."/>
            <person name="Kohn T."/>
            <person name="Peeters S.H."/>
            <person name="Heuer A."/>
            <person name="Rast P."/>
            <person name="Oberbeckmann S."/>
            <person name="Bunk B."/>
            <person name="Jeske O."/>
            <person name="Meyerdierks A."/>
            <person name="Storesund J.E."/>
            <person name="Kallscheuer N."/>
            <person name="Luecker S."/>
            <person name="Lage O.M."/>
            <person name="Pohl T."/>
            <person name="Merkel B.J."/>
            <person name="Hornburger P."/>
            <person name="Mueller R.-W."/>
            <person name="Bruemmer F."/>
            <person name="Labrenz M."/>
            <person name="Spormann A.M."/>
            <person name="Op Den Camp H."/>
            <person name="Overmann J."/>
            <person name="Amann R."/>
            <person name="Jetten M.S.M."/>
            <person name="Mascher T."/>
            <person name="Medema M.H."/>
            <person name="Devos D.P."/>
            <person name="Kaster A.-K."/>
            <person name="Ovreas L."/>
            <person name="Rohde M."/>
            <person name="Galperin M.Y."/>
            <person name="Jogler C."/>
        </authorList>
    </citation>
    <scope>NUCLEOTIDE SEQUENCE [LARGE SCALE GENOMIC DNA]</scope>
    <source>
        <strain evidence="2 3">Pla111</strain>
    </source>
</reference>
<dbReference type="AlphaFoldDB" id="A0A5C5WC12"/>
<protein>
    <recommendedName>
        <fullName evidence="1">Conserved hypothetical protein CHP03032 domain-containing protein</fullName>
    </recommendedName>
</protein>
<name>A0A5C5WC12_9BACT</name>
<proteinExistence type="predicted"/>
<comment type="caution">
    <text evidence="2">The sequence shown here is derived from an EMBL/GenBank/DDBJ whole genome shotgun (WGS) entry which is preliminary data.</text>
</comment>
<dbReference type="SUPFAM" id="SSF63825">
    <property type="entry name" value="YWTD domain"/>
    <property type="match status" value="1"/>
</dbReference>
<dbReference type="RefSeq" id="WP_146572328.1">
    <property type="nucleotide sequence ID" value="NZ_SJPH01000002.1"/>
</dbReference>
<feature type="domain" description="Conserved hypothetical protein CHP03032" evidence="1">
    <location>
        <begin position="24"/>
        <end position="350"/>
    </location>
</feature>
<dbReference type="EMBL" id="SJPH01000002">
    <property type="protein sequence ID" value="TWT47601.1"/>
    <property type="molecule type" value="Genomic_DNA"/>
</dbReference>
<evidence type="ECO:0000259" key="1">
    <source>
        <dbReference type="Pfam" id="PF16261"/>
    </source>
</evidence>